<sequence length="143" mass="16037">MVQFIHLETREPPSKQKSYNGRQLLQLSLPTRVLGICFVETSSRFCRKSLAACLPWENISREEFSTKYVIGLRIGVEWRKALGLTRAPLSSKPQALGLVYPSAVMQQFDLPTRCTLSPHTCWGLRLATLVYVSLCSEGHAGIV</sequence>
<evidence type="ECO:0000313" key="1">
    <source>
        <dbReference type="EMBL" id="KAK3803517.1"/>
    </source>
</evidence>
<evidence type="ECO:0000313" key="2">
    <source>
        <dbReference type="Proteomes" id="UP001283361"/>
    </source>
</evidence>
<reference evidence="1" key="1">
    <citation type="journal article" date="2023" name="G3 (Bethesda)">
        <title>A reference genome for the long-term kleptoplast-retaining sea slug Elysia crispata morphotype clarki.</title>
        <authorList>
            <person name="Eastman K.E."/>
            <person name="Pendleton A.L."/>
            <person name="Shaikh M.A."/>
            <person name="Suttiyut T."/>
            <person name="Ogas R."/>
            <person name="Tomko P."/>
            <person name="Gavelis G."/>
            <person name="Widhalm J.R."/>
            <person name="Wisecaver J.H."/>
        </authorList>
    </citation>
    <scope>NUCLEOTIDE SEQUENCE</scope>
    <source>
        <strain evidence="1">ECLA1</strain>
    </source>
</reference>
<dbReference type="AlphaFoldDB" id="A0AAE1BE13"/>
<protein>
    <submittedName>
        <fullName evidence="1">Uncharacterized protein</fullName>
    </submittedName>
</protein>
<gene>
    <name evidence="1" type="ORF">RRG08_011703</name>
</gene>
<dbReference type="Proteomes" id="UP001283361">
    <property type="component" value="Unassembled WGS sequence"/>
</dbReference>
<comment type="caution">
    <text evidence="1">The sequence shown here is derived from an EMBL/GenBank/DDBJ whole genome shotgun (WGS) entry which is preliminary data.</text>
</comment>
<accession>A0AAE1BE13</accession>
<proteinExistence type="predicted"/>
<dbReference type="EMBL" id="JAWDGP010000117">
    <property type="protein sequence ID" value="KAK3803517.1"/>
    <property type="molecule type" value="Genomic_DNA"/>
</dbReference>
<name>A0AAE1BE13_9GAST</name>
<organism evidence="1 2">
    <name type="scientific">Elysia crispata</name>
    <name type="common">lettuce slug</name>
    <dbReference type="NCBI Taxonomy" id="231223"/>
    <lineage>
        <taxon>Eukaryota</taxon>
        <taxon>Metazoa</taxon>
        <taxon>Spiralia</taxon>
        <taxon>Lophotrochozoa</taxon>
        <taxon>Mollusca</taxon>
        <taxon>Gastropoda</taxon>
        <taxon>Heterobranchia</taxon>
        <taxon>Euthyneura</taxon>
        <taxon>Panpulmonata</taxon>
        <taxon>Sacoglossa</taxon>
        <taxon>Placobranchoidea</taxon>
        <taxon>Plakobranchidae</taxon>
        <taxon>Elysia</taxon>
    </lineage>
</organism>
<keyword evidence="2" id="KW-1185">Reference proteome</keyword>